<dbReference type="Pfam" id="PF13847">
    <property type="entry name" value="Methyltransf_31"/>
    <property type="match status" value="1"/>
</dbReference>
<comment type="caution">
    <text evidence="2">The sequence shown here is derived from an EMBL/GenBank/DDBJ whole genome shotgun (WGS) entry which is preliminary data.</text>
</comment>
<accession>A0A1V8SWM9</accession>
<dbReference type="PROSITE" id="PS51608">
    <property type="entry name" value="SAM_MT_UBIE"/>
    <property type="match status" value="1"/>
</dbReference>
<dbReference type="PANTHER" id="PTHR43861">
    <property type="entry name" value="TRANS-ACONITATE 2-METHYLTRANSFERASE-RELATED"/>
    <property type="match status" value="1"/>
</dbReference>
<dbReference type="STRING" id="1507870.A0A1V8SWM9"/>
<dbReference type="Gene3D" id="3.40.50.150">
    <property type="entry name" value="Vaccinia Virus protein VP39"/>
    <property type="match status" value="1"/>
</dbReference>
<sequence>MPRDQAADAQHLYDDRATKYDDSWHPRFTQHVIELLDLKPGEHVLDLACGTGLVTFAAAQAVGLTGSVTGVDISSGMLAQAHLKQLSTNVENVEFHQHSITSLSNLAGVQGRQFDAITCASALVLLSNPALALKHWARFLKPGGRLVTDVTHIRSQLGHLTLERVGRILEIPIPSHRLRFETPQHFQDLLQQAGLVDVDLKLVSQVQVNGHGDGVDAHVCNMNQPRIDRVYTIEDGETIFEKLMGSRYGEALAADGVKDRARQLFLAEWAKLANDEGEIEEVDGVFVGVGWKPS</sequence>
<organism evidence="2 3">
    <name type="scientific">Cryoendolithus antarcticus</name>
    <dbReference type="NCBI Taxonomy" id="1507870"/>
    <lineage>
        <taxon>Eukaryota</taxon>
        <taxon>Fungi</taxon>
        <taxon>Dikarya</taxon>
        <taxon>Ascomycota</taxon>
        <taxon>Pezizomycotina</taxon>
        <taxon>Dothideomycetes</taxon>
        <taxon>Dothideomycetidae</taxon>
        <taxon>Cladosporiales</taxon>
        <taxon>Cladosporiaceae</taxon>
        <taxon>Cryoendolithus</taxon>
    </lineage>
</organism>
<keyword evidence="3" id="KW-1185">Reference proteome</keyword>
<evidence type="ECO:0000259" key="1">
    <source>
        <dbReference type="Pfam" id="PF13847"/>
    </source>
</evidence>
<dbReference type="EMBL" id="NAJO01000024">
    <property type="protein sequence ID" value="OQO03566.1"/>
    <property type="molecule type" value="Genomic_DNA"/>
</dbReference>
<dbReference type="InParanoid" id="A0A1V8SWM9"/>
<evidence type="ECO:0000313" key="2">
    <source>
        <dbReference type="EMBL" id="OQO03566.1"/>
    </source>
</evidence>
<name>A0A1V8SWM9_9PEZI</name>
<proteinExistence type="predicted"/>
<evidence type="ECO:0000313" key="3">
    <source>
        <dbReference type="Proteomes" id="UP000192596"/>
    </source>
</evidence>
<dbReference type="CDD" id="cd02440">
    <property type="entry name" value="AdoMet_MTases"/>
    <property type="match status" value="1"/>
</dbReference>
<dbReference type="AlphaFoldDB" id="A0A1V8SWM9"/>
<dbReference type="InterPro" id="IPR029063">
    <property type="entry name" value="SAM-dependent_MTases_sf"/>
</dbReference>
<dbReference type="OrthoDB" id="6329284at2759"/>
<protein>
    <recommendedName>
        <fullName evidence="1">Methyltransferase domain-containing protein</fullName>
    </recommendedName>
</protein>
<reference evidence="3" key="1">
    <citation type="submission" date="2017-03" db="EMBL/GenBank/DDBJ databases">
        <title>Genomes of endolithic fungi from Antarctica.</title>
        <authorList>
            <person name="Coleine C."/>
            <person name="Masonjones S."/>
            <person name="Stajich J.E."/>
        </authorList>
    </citation>
    <scope>NUCLEOTIDE SEQUENCE [LARGE SCALE GENOMIC DNA]</scope>
    <source>
        <strain evidence="3">CCFEE 5527</strain>
    </source>
</reference>
<dbReference type="SUPFAM" id="SSF53335">
    <property type="entry name" value="S-adenosyl-L-methionine-dependent methyltransferases"/>
    <property type="match status" value="1"/>
</dbReference>
<dbReference type="InterPro" id="IPR025714">
    <property type="entry name" value="Methyltranfer_dom"/>
</dbReference>
<feature type="domain" description="Methyltransferase" evidence="1">
    <location>
        <begin position="39"/>
        <end position="150"/>
    </location>
</feature>
<dbReference type="PANTHER" id="PTHR43861:SF1">
    <property type="entry name" value="TRANS-ACONITATE 2-METHYLTRANSFERASE"/>
    <property type="match status" value="1"/>
</dbReference>
<dbReference type="GO" id="GO:0008168">
    <property type="term" value="F:methyltransferase activity"/>
    <property type="evidence" value="ECO:0007669"/>
    <property type="project" value="InterPro"/>
</dbReference>
<gene>
    <name evidence="2" type="ORF">B0A48_10230</name>
</gene>
<dbReference type="Proteomes" id="UP000192596">
    <property type="component" value="Unassembled WGS sequence"/>
</dbReference>
<dbReference type="InterPro" id="IPR004033">
    <property type="entry name" value="UbiE/COQ5_MeTrFase"/>
</dbReference>